<dbReference type="EMBL" id="JAVDSG010000001">
    <property type="protein sequence ID" value="MDR6598698.1"/>
    <property type="molecule type" value="Genomic_DNA"/>
</dbReference>
<sequence>MTTARELADELLTLVLDADPVMATLLGIPGWDHRLPDHSAEGTRVLRARVEDVARRAGEGADDPVTRAVVVQQARGLVHRLDANLVEHTHAEGLNAPVVVLLAALPMVRPGDDEARRAYLTRLAALPDHLDALAARQRTSDRRPVRHLVDAAVARLDRYLAEAEDPLGTPLKGSDLASRGAELLAGEVRPAFARYRDFLRTEIAGRGRGEDRPGLCWLPDGERIYPELVRFYTTTGHTPEELHRIGLDLIAALDREYEEIGARVFGPVTAAGVRARLLADPGLRWAGADDMLVPARECIARAERVAADWFGTVPSARCAVEPVPEAEAPNAPLAYYMDPAMDGSRPGTYFVNTHRAHERDRFSAEATAFHEGVPGHHFQIALAQRLDDLPLLRRFASVEAYLEGWALYAERLADEMGLYSDGVARLGMLSGDSLRAARLVVDTGLHAMGWSRQQAVDYLRANAVMPDVDIFAEVDRYIENPAQALSYMVGRLEIQRLRGDAERRLGDRFDIRAFHDLVLRGGPLPMAVLADVVDGWCASVLGVGPVGGAGPVEG</sequence>
<evidence type="ECO:0000313" key="2">
    <source>
        <dbReference type="Proteomes" id="UP001268819"/>
    </source>
</evidence>
<dbReference type="RefSeq" id="WP_310313722.1">
    <property type="nucleotide sequence ID" value="NZ_BAAAXB010000001.1"/>
</dbReference>
<comment type="caution">
    <text evidence="1">The sequence shown here is derived from an EMBL/GenBank/DDBJ whole genome shotgun (WGS) entry which is preliminary data.</text>
</comment>
<dbReference type="Pfam" id="PF05960">
    <property type="entry name" value="DUF885"/>
    <property type="match status" value="1"/>
</dbReference>
<organism evidence="1 2">
    <name type="scientific">Saccharothrix longispora</name>
    <dbReference type="NCBI Taxonomy" id="33920"/>
    <lineage>
        <taxon>Bacteria</taxon>
        <taxon>Bacillati</taxon>
        <taxon>Actinomycetota</taxon>
        <taxon>Actinomycetes</taxon>
        <taxon>Pseudonocardiales</taxon>
        <taxon>Pseudonocardiaceae</taxon>
        <taxon>Saccharothrix</taxon>
    </lineage>
</organism>
<protein>
    <submittedName>
        <fullName evidence="1">Uncharacterized protein (DUF885 family)</fullName>
    </submittedName>
</protein>
<dbReference type="InterPro" id="IPR010281">
    <property type="entry name" value="DUF885"/>
</dbReference>
<gene>
    <name evidence="1" type="ORF">J2S66_007082</name>
</gene>
<dbReference type="Proteomes" id="UP001268819">
    <property type="component" value="Unassembled WGS sequence"/>
</dbReference>
<proteinExistence type="predicted"/>
<keyword evidence="2" id="KW-1185">Reference proteome</keyword>
<name>A0ABU1Q748_9PSEU</name>
<dbReference type="PANTHER" id="PTHR33361">
    <property type="entry name" value="GLR0591 PROTEIN"/>
    <property type="match status" value="1"/>
</dbReference>
<evidence type="ECO:0000313" key="1">
    <source>
        <dbReference type="EMBL" id="MDR6598698.1"/>
    </source>
</evidence>
<accession>A0ABU1Q748</accession>
<reference evidence="1 2" key="1">
    <citation type="submission" date="2023-07" db="EMBL/GenBank/DDBJ databases">
        <title>Sequencing the genomes of 1000 actinobacteria strains.</title>
        <authorList>
            <person name="Klenk H.-P."/>
        </authorList>
    </citation>
    <scope>NUCLEOTIDE SEQUENCE [LARGE SCALE GENOMIC DNA]</scope>
    <source>
        <strain evidence="1 2">DSM 43749</strain>
    </source>
</reference>
<dbReference type="PANTHER" id="PTHR33361:SF2">
    <property type="entry name" value="DUF885 DOMAIN-CONTAINING PROTEIN"/>
    <property type="match status" value="1"/>
</dbReference>